<organism evidence="8 9">
    <name type="scientific">Sphaerisporangium rufum</name>
    <dbReference type="NCBI Taxonomy" id="1381558"/>
    <lineage>
        <taxon>Bacteria</taxon>
        <taxon>Bacillati</taxon>
        <taxon>Actinomycetota</taxon>
        <taxon>Actinomycetes</taxon>
        <taxon>Streptosporangiales</taxon>
        <taxon>Streptosporangiaceae</taxon>
        <taxon>Sphaerisporangium</taxon>
    </lineage>
</organism>
<dbReference type="SUPFAM" id="SSF49899">
    <property type="entry name" value="Concanavalin A-like lectins/glucanases"/>
    <property type="match status" value="1"/>
</dbReference>
<dbReference type="Pfam" id="PF17851">
    <property type="entry name" value="GH43_C2"/>
    <property type="match status" value="1"/>
</dbReference>
<gene>
    <name evidence="8" type="ORF">Sru01_13350</name>
</gene>
<dbReference type="SUPFAM" id="SSF75005">
    <property type="entry name" value="Arabinanase/levansucrase/invertase"/>
    <property type="match status" value="1"/>
</dbReference>
<feature type="domain" description="Beta-xylosidase C-terminal Concanavalin A-like" evidence="7">
    <location>
        <begin position="317"/>
        <end position="507"/>
    </location>
</feature>
<keyword evidence="3 6" id="KW-0326">Glycosidase</keyword>
<evidence type="ECO:0000256" key="2">
    <source>
        <dbReference type="ARBA" id="ARBA00022801"/>
    </source>
</evidence>
<proteinExistence type="inferred from homology"/>
<reference evidence="8" key="1">
    <citation type="submission" date="2021-01" db="EMBL/GenBank/DDBJ databases">
        <title>Whole genome shotgun sequence of Sphaerisporangium rufum NBRC 109079.</title>
        <authorList>
            <person name="Komaki H."/>
            <person name="Tamura T."/>
        </authorList>
    </citation>
    <scope>NUCLEOTIDE SEQUENCE</scope>
    <source>
        <strain evidence="8">NBRC 109079</strain>
    </source>
</reference>
<dbReference type="EMBL" id="BOOU01000017">
    <property type="protein sequence ID" value="GII76353.1"/>
    <property type="molecule type" value="Genomic_DNA"/>
</dbReference>
<dbReference type="InterPro" id="IPR006710">
    <property type="entry name" value="Glyco_hydro_43"/>
</dbReference>
<comment type="caution">
    <text evidence="8">The sequence shown here is derived from an EMBL/GenBank/DDBJ whole genome shotgun (WGS) entry which is preliminary data.</text>
</comment>
<evidence type="ECO:0000256" key="5">
    <source>
        <dbReference type="PIRSR" id="PIRSR606710-2"/>
    </source>
</evidence>
<dbReference type="GO" id="GO:0005975">
    <property type="term" value="P:carbohydrate metabolic process"/>
    <property type="evidence" value="ECO:0007669"/>
    <property type="project" value="InterPro"/>
</dbReference>
<keyword evidence="2 6" id="KW-0378">Hydrolase</keyword>
<sequence length="511" mass="56723">MRFRNPILPGFHPDPSICRVGDDYYLVTSTFEWFPGVPIFHSRDLVHWRPIGHVLDRPGQLNLDGIRPSGGIYAPTLRHHDGVFYLITTLVNGPAQDGNFIVTATDPAGPWSDPHWLPETDGFDPSLLFDAGGRAWLHGARSARPSRYDGHLEVWLRELDLATMQPTGPEHALWEGALRDNVWTEGPHLYQVDGKFYLLVSEGGTGHDHALSVARADTVTGPYTGNPRNPVLTHRNLGLDHPIVGTGHGDLVQTPGGDWWMVLLAMRPYGGYHYNLGRETFLTPVRWEDGWPVPAQVESSMPAPAPAPHPWPPVPACDQFDAPELDPAWNHLRTPRERYWDLAARPGHLRLRCRPESLTERANPSMVARRQQHRNFAAYTVMEFAPRGGERAGLALVQNDDFHILLVRTAGRLAVVRREAGRDRVLARAEVPAGGRLWLGVAARGQDYQMSYATEPGEWRPLGDPVDGRVLSTPVAGGFIGAYIGLYASSEGGPAGNTADFDWFEYQPLPD</sequence>
<dbReference type="InterPro" id="IPR051795">
    <property type="entry name" value="Glycosyl_Hydrlase_43"/>
</dbReference>
<evidence type="ECO:0000256" key="1">
    <source>
        <dbReference type="ARBA" id="ARBA00009865"/>
    </source>
</evidence>
<keyword evidence="9" id="KW-1185">Reference proteome</keyword>
<protein>
    <submittedName>
        <fullName evidence="8">Glycoside hydrolase 43 family protein</fullName>
    </submittedName>
</protein>
<dbReference type="CDD" id="cd18617">
    <property type="entry name" value="GH43_XynB-like"/>
    <property type="match status" value="1"/>
</dbReference>
<dbReference type="Gene3D" id="2.115.10.20">
    <property type="entry name" value="Glycosyl hydrolase domain, family 43"/>
    <property type="match status" value="1"/>
</dbReference>
<dbReference type="PANTHER" id="PTHR42812">
    <property type="entry name" value="BETA-XYLOSIDASE"/>
    <property type="match status" value="1"/>
</dbReference>
<dbReference type="InterPro" id="IPR041542">
    <property type="entry name" value="GH43_C2"/>
</dbReference>
<dbReference type="InterPro" id="IPR013320">
    <property type="entry name" value="ConA-like_dom_sf"/>
</dbReference>
<dbReference type="AlphaFoldDB" id="A0A919QYV4"/>
<evidence type="ECO:0000313" key="8">
    <source>
        <dbReference type="EMBL" id="GII76353.1"/>
    </source>
</evidence>
<feature type="active site" description="Proton acceptor" evidence="4">
    <location>
        <position position="14"/>
    </location>
</feature>
<evidence type="ECO:0000256" key="6">
    <source>
        <dbReference type="RuleBase" id="RU361187"/>
    </source>
</evidence>
<feature type="active site" description="Proton donor" evidence="4">
    <location>
        <position position="185"/>
    </location>
</feature>
<feature type="site" description="Important for catalytic activity, responsible for pKa modulation of the active site Glu and correct orientation of both the proton donor and substrate" evidence="5">
    <location>
        <position position="124"/>
    </location>
</feature>
<dbReference type="PANTHER" id="PTHR42812:SF12">
    <property type="entry name" value="BETA-XYLOSIDASE-RELATED"/>
    <property type="match status" value="1"/>
</dbReference>
<dbReference type="Proteomes" id="UP000655287">
    <property type="component" value="Unassembled WGS sequence"/>
</dbReference>
<name>A0A919QYV4_9ACTN</name>
<evidence type="ECO:0000256" key="4">
    <source>
        <dbReference type="PIRSR" id="PIRSR606710-1"/>
    </source>
</evidence>
<evidence type="ECO:0000259" key="7">
    <source>
        <dbReference type="Pfam" id="PF17851"/>
    </source>
</evidence>
<comment type="similarity">
    <text evidence="1 6">Belongs to the glycosyl hydrolase 43 family.</text>
</comment>
<evidence type="ECO:0000313" key="9">
    <source>
        <dbReference type="Proteomes" id="UP000655287"/>
    </source>
</evidence>
<accession>A0A919QYV4</accession>
<dbReference type="Gene3D" id="2.60.120.200">
    <property type="match status" value="1"/>
</dbReference>
<dbReference type="InterPro" id="IPR023296">
    <property type="entry name" value="Glyco_hydro_beta-prop_sf"/>
</dbReference>
<dbReference type="GO" id="GO:0004553">
    <property type="term" value="F:hydrolase activity, hydrolyzing O-glycosyl compounds"/>
    <property type="evidence" value="ECO:0007669"/>
    <property type="project" value="InterPro"/>
</dbReference>
<dbReference type="RefSeq" id="WP_203982981.1">
    <property type="nucleotide sequence ID" value="NZ_BOOU01000017.1"/>
</dbReference>
<dbReference type="Pfam" id="PF04616">
    <property type="entry name" value="Glyco_hydro_43"/>
    <property type="match status" value="1"/>
</dbReference>
<evidence type="ECO:0000256" key="3">
    <source>
        <dbReference type="ARBA" id="ARBA00023295"/>
    </source>
</evidence>